<evidence type="ECO:0000313" key="2">
    <source>
        <dbReference type="EMBL" id="RGW55920.1"/>
    </source>
</evidence>
<dbReference type="InterPro" id="IPR025736">
    <property type="entry name" value="PucR_C-HTH_dom"/>
</dbReference>
<evidence type="ECO:0000259" key="1">
    <source>
        <dbReference type="Pfam" id="PF13556"/>
    </source>
</evidence>
<dbReference type="Proteomes" id="UP000266376">
    <property type="component" value="Unassembled WGS sequence"/>
</dbReference>
<comment type="caution">
    <text evidence="2">The sequence shown here is derived from an EMBL/GenBank/DDBJ whole genome shotgun (WGS) entry which is preliminary data.</text>
</comment>
<dbReference type="PANTHER" id="PTHR33744:SF15">
    <property type="entry name" value="CARBOHYDRATE DIACID REGULATOR"/>
    <property type="match status" value="1"/>
</dbReference>
<evidence type="ECO:0000313" key="3">
    <source>
        <dbReference type="Proteomes" id="UP000266376"/>
    </source>
</evidence>
<name>A0A395XT11_9FIRM</name>
<feature type="domain" description="PucR C-terminal helix-turn-helix" evidence="1">
    <location>
        <begin position="368"/>
        <end position="417"/>
    </location>
</feature>
<dbReference type="Gene3D" id="1.10.10.2840">
    <property type="entry name" value="PucR C-terminal helix-turn-helix domain"/>
    <property type="match status" value="1"/>
</dbReference>
<dbReference type="InterPro" id="IPR042070">
    <property type="entry name" value="PucR_C-HTH_sf"/>
</dbReference>
<accession>A0A395XT11</accession>
<organism evidence="2 3">
    <name type="scientific">Dorea formicigenerans</name>
    <dbReference type="NCBI Taxonomy" id="39486"/>
    <lineage>
        <taxon>Bacteria</taxon>
        <taxon>Bacillati</taxon>
        <taxon>Bacillota</taxon>
        <taxon>Clostridia</taxon>
        <taxon>Lachnospirales</taxon>
        <taxon>Lachnospiraceae</taxon>
        <taxon>Dorea</taxon>
    </lineage>
</organism>
<protein>
    <submittedName>
        <fullName evidence="2">PucR family transcriptional regulator</fullName>
    </submittedName>
</protein>
<dbReference type="AlphaFoldDB" id="A0A395XT11"/>
<dbReference type="EMBL" id="QSAJ01000001">
    <property type="protein sequence ID" value="RGW55920.1"/>
    <property type="molecule type" value="Genomic_DNA"/>
</dbReference>
<dbReference type="Pfam" id="PF13556">
    <property type="entry name" value="HTH_30"/>
    <property type="match status" value="1"/>
</dbReference>
<dbReference type="PANTHER" id="PTHR33744">
    <property type="entry name" value="CARBOHYDRATE DIACID REGULATOR"/>
    <property type="match status" value="1"/>
</dbReference>
<proteinExistence type="predicted"/>
<sequence>MKRTDFTQNFPGGIIKGDSRYREGEEMEEKIDLNVCYRKAFEALGITGSVQKFADYITEYAPVVLIVLDIGGKILAMSHKGGYNETLLPEDMDSKRRVELISQMIEYRSKESGGKSMLIHVSEEYYAVNEIVVKGDAEGFVISILDAGIYNAKDAEETLIQMNDIVCQGLGMLMERQEQHSHSHISTIRRVIARLLFEGEGKQLLNGTNDIYNEYVVAPFRVAVVRAEVYNSLQLQKAANYVSDVYENVFVYIEEQYACLLFTDIHTEECRDKICKVMDNMCEKYKLLCCLSGSFNEIELIDKKRFMCQKALEIAHEQEPDKRSFREEDYYVQIVCSCALPYIGHARYLERELTELASEDEAKETKFYETLKQYLLVGNNVSMAAKKMFIHRNTMIYRLSKINEILGVDINEPGIAHKILISILLQEQEKEEK</sequence>
<dbReference type="InterPro" id="IPR051448">
    <property type="entry name" value="CdaR-like_regulators"/>
</dbReference>
<gene>
    <name evidence="2" type="ORF">DWV67_00420</name>
</gene>
<reference evidence="2 3" key="1">
    <citation type="submission" date="2018-08" db="EMBL/GenBank/DDBJ databases">
        <title>A genome reference for cultivated species of the human gut microbiota.</title>
        <authorList>
            <person name="Zou Y."/>
            <person name="Xue W."/>
            <person name="Luo G."/>
        </authorList>
    </citation>
    <scope>NUCLEOTIDE SEQUENCE [LARGE SCALE GENOMIC DNA]</scope>
    <source>
        <strain evidence="2 3">AF12-11</strain>
    </source>
</reference>